<sequence>MRYLVGLIGLGCLTLIYWQWSSQPSAAESTTLVSQKIEPSTMAVTLGLSPRSRQEEIIELQLSHELNMVINLDPKQPVLEATPSESVTQPVNDENLTIEEFHSLTARQRRDITKTAPDTTKNRPPHINQAYYEQLQQQISGWVLQHGSTIHYSVAIEPLFIDPDGDLLSYRVELNSRALQVRSLTPLTLTGIADSQESELRLSISANDNQHGLESENWVTAHFSLPAIKPQLPLSDMLIDQPLYRINTTRTLGSQRYPFHVLQCELFELKEGNVWYAAANHRRRCPQLDEMRIVATYQQQDEQIHLHFPAGTTASWQLRHHYPSHFYSDLMIYHITSNENGQEMAFSLFDQRVGAESRLNVDTGEYQYQGLNFDYLMLNAQQEFYPIGLFNYIFDVRHIQPNYYQPADSDLNVFHPTHSLFCRDIEPYWAYSSLIGSSHYQIPLISESGDRAGNYPPLCGEYVRTKTRIAVYLDHEFLAQDVPVAGEIYTYLLYPRPEYAHLLERFAINLIYHSPK</sequence>
<dbReference type="RefSeq" id="WP_187027092.1">
    <property type="nucleotide sequence ID" value="NZ_JACRUP010000019.1"/>
</dbReference>
<reference evidence="1" key="1">
    <citation type="submission" date="2020-08" db="EMBL/GenBank/DDBJ databases">
        <title>Genome Sequencing and Pan-Genome Analysis of Migratory bird Vibrio Strains, Inner Mongolia.</title>
        <authorList>
            <person name="Zheng L."/>
        </authorList>
    </citation>
    <scope>NUCLEOTIDE SEQUENCE</scope>
    <source>
        <strain evidence="1">M13F</strain>
    </source>
</reference>
<accession>A0A9X0RAH8</accession>
<keyword evidence="2" id="KW-1185">Reference proteome</keyword>
<name>A0A9X0RAH8_VIBME</name>
<dbReference type="AlphaFoldDB" id="A0A9X0RAH8"/>
<evidence type="ECO:0000313" key="2">
    <source>
        <dbReference type="Proteomes" id="UP000615796"/>
    </source>
</evidence>
<protein>
    <submittedName>
        <fullName evidence="1">Uncharacterized protein</fullName>
    </submittedName>
</protein>
<evidence type="ECO:0000313" key="1">
    <source>
        <dbReference type="EMBL" id="MBC5852839.1"/>
    </source>
</evidence>
<gene>
    <name evidence="1" type="ORF">H8Q88_18200</name>
</gene>
<comment type="caution">
    <text evidence="1">The sequence shown here is derived from an EMBL/GenBank/DDBJ whole genome shotgun (WGS) entry which is preliminary data.</text>
</comment>
<organism evidence="1 2">
    <name type="scientific">Vibrio metschnikovii</name>
    <dbReference type="NCBI Taxonomy" id="28172"/>
    <lineage>
        <taxon>Bacteria</taxon>
        <taxon>Pseudomonadati</taxon>
        <taxon>Pseudomonadota</taxon>
        <taxon>Gammaproteobacteria</taxon>
        <taxon>Vibrionales</taxon>
        <taxon>Vibrionaceae</taxon>
        <taxon>Vibrio</taxon>
    </lineage>
</organism>
<proteinExistence type="predicted"/>
<dbReference type="EMBL" id="JACRUP010000019">
    <property type="protein sequence ID" value="MBC5852839.1"/>
    <property type="molecule type" value="Genomic_DNA"/>
</dbReference>
<dbReference type="Proteomes" id="UP000615796">
    <property type="component" value="Unassembled WGS sequence"/>
</dbReference>